<dbReference type="AlphaFoldDB" id="Q60FC9"/>
<dbReference type="InterPro" id="IPR036880">
    <property type="entry name" value="Kunitz_BPTI_sf"/>
</dbReference>
<accession>Q60FC9</accession>
<keyword evidence="1" id="KW-0732">Signal</keyword>
<dbReference type="Pfam" id="PF00014">
    <property type="entry name" value="Kunitz_BPTI"/>
    <property type="match status" value="1"/>
</dbReference>
<proteinExistence type="evidence at transcript level"/>
<dbReference type="GO" id="GO:0004867">
    <property type="term" value="F:serine-type endopeptidase inhibitor activity"/>
    <property type="evidence" value="ECO:0007669"/>
    <property type="project" value="InterPro"/>
</dbReference>
<sequence>MKMMLAGFLTVLLATGTLCSVRTQDNAVNRQIFGSNGPYRDFQLSDCYLPLETNPYCNEWQFAYHWNNALMDCERAIYHGCNRTRNNFITLTACKNQAGPICNRRRH</sequence>
<dbReference type="Gene3D" id="4.10.410.10">
    <property type="entry name" value="Pancreatic trypsin inhibitor Kunitz domain"/>
    <property type="match status" value="1"/>
</dbReference>
<evidence type="ECO:0000313" key="3">
    <source>
        <dbReference type="EMBL" id="BAD52444.1"/>
    </source>
</evidence>
<name>Q60FC9_ACALU</name>
<dbReference type="SMART" id="SM00131">
    <property type="entry name" value="KU"/>
    <property type="match status" value="1"/>
</dbReference>
<evidence type="ECO:0000259" key="2">
    <source>
        <dbReference type="PROSITE" id="PS50279"/>
    </source>
</evidence>
<dbReference type="SMR" id="Q60FC9"/>
<feature type="domain" description="BPTI/Kunitz inhibitor" evidence="2">
    <location>
        <begin position="47"/>
        <end position="98"/>
    </location>
</feature>
<reference evidence="3" key="1">
    <citation type="submission" date="2004-10" db="EMBL/GenBank/DDBJ databases">
        <title>Purification and cDNA cloning of luxuriosin, a novel antibacterial peptide with Kunitz domain from the longicorn beetl, Acalolepta luxuriosa.</title>
        <authorList>
            <person name="Ueda K."/>
            <person name="Sato R."/>
        </authorList>
    </citation>
    <scope>NUCLEOTIDE SEQUENCE</scope>
</reference>
<dbReference type="EMBL" id="AB191477">
    <property type="protein sequence ID" value="BAD52444.1"/>
    <property type="molecule type" value="mRNA"/>
</dbReference>
<evidence type="ECO:0000256" key="1">
    <source>
        <dbReference type="SAM" id="SignalP"/>
    </source>
</evidence>
<organism evidence="3">
    <name type="scientific">Acalolepta luxuriosa</name>
    <name type="common">Udo longhorn beetle</name>
    <dbReference type="NCBI Taxonomy" id="85306"/>
    <lineage>
        <taxon>Eukaryota</taxon>
        <taxon>Metazoa</taxon>
        <taxon>Ecdysozoa</taxon>
        <taxon>Arthropoda</taxon>
        <taxon>Hexapoda</taxon>
        <taxon>Insecta</taxon>
        <taxon>Pterygota</taxon>
        <taxon>Neoptera</taxon>
        <taxon>Endopterygota</taxon>
        <taxon>Coleoptera</taxon>
        <taxon>Polyphaga</taxon>
        <taxon>Cucujiformia</taxon>
        <taxon>Chrysomeloidea</taxon>
        <taxon>Cerambycidae</taxon>
        <taxon>Lamiinae</taxon>
        <taxon>Monochamini</taxon>
        <taxon>Acalolepta</taxon>
    </lineage>
</organism>
<protein>
    <submittedName>
        <fullName evidence="3">Precursor of an antimircobial peptide with kunitz domain</fullName>
    </submittedName>
</protein>
<dbReference type="PROSITE" id="PS50279">
    <property type="entry name" value="BPTI_KUNITZ_2"/>
    <property type="match status" value="1"/>
</dbReference>
<dbReference type="InterPro" id="IPR002223">
    <property type="entry name" value="Kunitz_BPTI"/>
</dbReference>
<feature type="signal peptide" evidence="1">
    <location>
        <begin position="1"/>
        <end position="19"/>
    </location>
</feature>
<feature type="chain" id="PRO_5004265771" evidence="1">
    <location>
        <begin position="20"/>
        <end position="107"/>
    </location>
</feature>
<dbReference type="SUPFAM" id="SSF57362">
    <property type="entry name" value="BPTI-like"/>
    <property type="match status" value="1"/>
</dbReference>